<dbReference type="AlphaFoldDB" id="A0A804P1F3"/>
<evidence type="ECO:0000313" key="3">
    <source>
        <dbReference type="Proteomes" id="UP000007305"/>
    </source>
</evidence>
<feature type="region of interest" description="Disordered" evidence="1">
    <location>
        <begin position="106"/>
        <end position="178"/>
    </location>
</feature>
<evidence type="ECO:0000313" key="2">
    <source>
        <dbReference type="EnsemblPlants" id="Zm00001eb201740_P001"/>
    </source>
</evidence>
<accession>A0A804P1F3</accession>
<organism evidence="2 3">
    <name type="scientific">Zea mays</name>
    <name type="common">Maize</name>
    <dbReference type="NCBI Taxonomy" id="4577"/>
    <lineage>
        <taxon>Eukaryota</taxon>
        <taxon>Viridiplantae</taxon>
        <taxon>Streptophyta</taxon>
        <taxon>Embryophyta</taxon>
        <taxon>Tracheophyta</taxon>
        <taxon>Spermatophyta</taxon>
        <taxon>Magnoliopsida</taxon>
        <taxon>Liliopsida</taxon>
        <taxon>Poales</taxon>
        <taxon>Poaceae</taxon>
        <taxon>PACMAD clade</taxon>
        <taxon>Panicoideae</taxon>
        <taxon>Andropogonodae</taxon>
        <taxon>Andropogoneae</taxon>
        <taxon>Tripsacinae</taxon>
        <taxon>Zea</taxon>
    </lineage>
</organism>
<protein>
    <submittedName>
        <fullName evidence="2">Uncharacterized protein</fullName>
    </submittedName>
</protein>
<reference evidence="2" key="3">
    <citation type="submission" date="2021-05" db="UniProtKB">
        <authorList>
            <consortium name="EnsemblPlants"/>
        </authorList>
    </citation>
    <scope>IDENTIFICATION</scope>
    <source>
        <strain evidence="2">cv. B73</strain>
    </source>
</reference>
<dbReference type="EnsemblPlants" id="Zm00001eb201740_T001">
    <property type="protein sequence ID" value="Zm00001eb201740_P001"/>
    <property type="gene ID" value="Zm00001eb201740"/>
</dbReference>
<keyword evidence="3" id="KW-1185">Reference proteome</keyword>
<feature type="compositionally biased region" description="Basic residues" evidence="1">
    <location>
        <begin position="164"/>
        <end position="178"/>
    </location>
</feature>
<feature type="compositionally biased region" description="Low complexity" evidence="1">
    <location>
        <begin position="120"/>
        <end position="140"/>
    </location>
</feature>
<dbReference type="Proteomes" id="UP000007305">
    <property type="component" value="Chromosome 4"/>
</dbReference>
<proteinExistence type="predicted"/>
<evidence type="ECO:0000256" key="1">
    <source>
        <dbReference type="SAM" id="MobiDB-lite"/>
    </source>
</evidence>
<reference evidence="2" key="2">
    <citation type="submission" date="2019-07" db="EMBL/GenBank/DDBJ databases">
        <authorList>
            <person name="Seetharam A."/>
            <person name="Woodhouse M."/>
            <person name="Cannon E."/>
        </authorList>
    </citation>
    <scope>NUCLEOTIDE SEQUENCE [LARGE SCALE GENOMIC DNA]</scope>
    <source>
        <strain evidence="2">cv. B73</strain>
    </source>
</reference>
<reference evidence="3" key="1">
    <citation type="journal article" date="2009" name="Science">
        <title>The B73 maize genome: complexity, diversity, and dynamics.</title>
        <authorList>
            <person name="Schnable P.S."/>
            <person name="Ware D."/>
            <person name="Fulton R.S."/>
            <person name="Stein J.C."/>
            <person name="Wei F."/>
            <person name="Pasternak S."/>
            <person name="Liang C."/>
            <person name="Zhang J."/>
            <person name="Fulton L."/>
            <person name="Graves T.A."/>
            <person name="Minx P."/>
            <person name="Reily A.D."/>
            <person name="Courtney L."/>
            <person name="Kruchowski S.S."/>
            <person name="Tomlinson C."/>
            <person name="Strong C."/>
            <person name="Delehaunty K."/>
            <person name="Fronick C."/>
            <person name="Courtney B."/>
            <person name="Rock S.M."/>
            <person name="Belter E."/>
            <person name="Du F."/>
            <person name="Kim K."/>
            <person name="Abbott R.M."/>
            <person name="Cotton M."/>
            <person name="Levy A."/>
            <person name="Marchetto P."/>
            <person name="Ochoa K."/>
            <person name="Jackson S.M."/>
            <person name="Gillam B."/>
            <person name="Chen W."/>
            <person name="Yan L."/>
            <person name="Higginbotham J."/>
            <person name="Cardenas M."/>
            <person name="Waligorski J."/>
            <person name="Applebaum E."/>
            <person name="Phelps L."/>
            <person name="Falcone J."/>
            <person name="Kanchi K."/>
            <person name="Thane T."/>
            <person name="Scimone A."/>
            <person name="Thane N."/>
            <person name="Henke J."/>
            <person name="Wang T."/>
            <person name="Ruppert J."/>
            <person name="Shah N."/>
            <person name="Rotter K."/>
            <person name="Hodges J."/>
            <person name="Ingenthron E."/>
            <person name="Cordes M."/>
            <person name="Kohlberg S."/>
            <person name="Sgro J."/>
            <person name="Delgado B."/>
            <person name="Mead K."/>
            <person name="Chinwalla A."/>
            <person name="Leonard S."/>
            <person name="Crouse K."/>
            <person name="Collura K."/>
            <person name="Kudrna D."/>
            <person name="Currie J."/>
            <person name="He R."/>
            <person name="Angelova A."/>
            <person name="Rajasekar S."/>
            <person name="Mueller T."/>
            <person name="Lomeli R."/>
            <person name="Scara G."/>
            <person name="Ko A."/>
            <person name="Delaney K."/>
            <person name="Wissotski M."/>
            <person name="Lopez G."/>
            <person name="Campos D."/>
            <person name="Braidotti M."/>
            <person name="Ashley E."/>
            <person name="Golser W."/>
            <person name="Kim H."/>
            <person name="Lee S."/>
            <person name="Lin J."/>
            <person name="Dujmic Z."/>
            <person name="Kim W."/>
            <person name="Talag J."/>
            <person name="Zuccolo A."/>
            <person name="Fan C."/>
            <person name="Sebastian A."/>
            <person name="Kramer M."/>
            <person name="Spiegel L."/>
            <person name="Nascimento L."/>
            <person name="Zutavern T."/>
            <person name="Miller B."/>
            <person name="Ambroise C."/>
            <person name="Muller S."/>
            <person name="Spooner W."/>
            <person name="Narechania A."/>
            <person name="Ren L."/>
            <person name="Wei S."/>
            <person name="Kumari S."/>
            <person name="Faga B."/>
            <person name="Levy M.J."/>
            <person name="McMahan L."/>
            <person name="Van Buren P."/>
            <person name="Vaughn M.W."/>
            <person name="Ying K."/>
            <person name="Yeh C.-T."/>
            <person name="Emrich S.J."/>
            <person name="Jia Y."/>
            <person name="Kalyanaraman A."/>
            <person name="Hsia A.-P."/>
            <person name="Barbazuk W.B."/>
            <person name="Baucom R.S."/>
            <person name="Brutnell T.P."/>
            <person name="Carpita N.C."/>
            <person name="Chaparro C."/>
            <person name="Chia J.-M."/>
            <person name="Deragon J.-M."/>
            <person name="Estill J.C."/>
            <person name="Fu Y."/>
            <person name="Jeddeloh J.A."/>
            <person name="Han Y."/>
            <person name="Lee H."/>
            <person name="Li P."/>
            <person name="Lisch D.R."/>
            <person name="Liu S."/>
            <person name="Liu Z."/>
            <person name="Nagel D.H."/>
            <person name="McCann M.C."/>
            <person name="SanMiguel P."/>
            <person name="Myers A.M."/>
            <person name="Nettleton D."/>
            <person name="Nguyen J."/>
            <person name="Penning B.W."/>
            <person name="Ponnala L."/>
            <person name="Schneider K.L."/>
            <person name="Schwartz D.C."/>
            <person name="Sharma A."/>
            <person name="Soderlund C."/>
            <person name="Springer N.M."/>
            <person name="Sun Q."/>
            <person name="Wang H."/>
            <person name="Waterman M."/>
            <person name="Westerman R."/>
            <person name="Wolfgruber T.K."/>
            <person name="Yang L."/>
            <person name="Yu Y."/>
            <person name="Zhang L."/>
            <person name="Zhou S."/>
            <person name="Zhu Q."/>
            <person name="Bennetzen J.L."/>
            <person name="Dawe R.K."/>
            <person name="Jiang J."/>
            <person name="Jiang N."/>
            <person name="Presting G.G."/>
            <person name="Wessler S.R."/>
            <person name="Aluru S."/>
            <person name="Martienssen R.A."/>
            <person name="Clifton S.W."/>
            <person name="McCombie W.R."/>
            <person name="Wing R.A."/>
            <person name="Wilson R.K."/>
        </authorList>
    </citation>
    <scope>NUCLEOTIDE SEQUENCE [LARGE SCALE GENOMIC DNA]</scope>
    <source>
        <strain evidence="3">cv. B73</strain>
    </source>
</reference>
<sequence length="199" mass="20796">MIAHSVGQISLSVANPAITKPNPKQSSSHLIPNTTHTTTLPVRLSRKRSTSEHVACHRTPGGHGGAAGLGPVASEARPPLLRRLLPAPRRRARGAGGGVLVAAAEEGDQAPHEDAAQEDAAVGHQAPPHAVPAAAAAPAGLDARRLRRHGGRGGGGGPGTRRDSRPRRGRGHRLRPPRRVAKVVPLNLRISCFSLRFII</sequence>
<dbReference type="InParanoid" id="A0A804P1F3"/>
<feature type="region of interest" description="Disordered" evidence="1">
    <location>
        <begin position="16"/>
        <end position="75"/>
    </location>
</feature>
<name>A0A804P1F3_MAIZE</name>
<dbReference type="Gramene" id="Zm00001eb201740_T001">
    <property type="protein sequence ID" value="Zm00001eb201740_P001"/>
    <property type="gene ID" value="Zm00001eb201740"/>
</dbReference>
<feature type="compositionally biased region" description="Polar residues" evidence="1">
    <location>
        <begin position="22"/>
        <end position="40"/>
    </location>
</feature>